<proteinExistence type="predicted"/>
<dbReference type="STRING" id="1802200.A2812_00715"/>
<evidence type="ECO:0000256" key="1">
    <source>
        <dbReference type="SAM" id="Phobius"/>
    </source>
</evidence>
<evidence type="ECO:0000313" key="3">
    <source>
        <dbReference type="Proteomes" id="UP000177190"/>
    </source>
</evidence>
<protein>
    <submittedName>
        <fullName evidence="2">Uncharacterized protein</fullName>
    </submittedName>
</protein>
<dbReference type="AlphaFoldDB" id="A0A1G2HP63"/>
<name>A0A1G2HP63_9BACT</name>
<dbReference type="Proteomes" id="UP000177190">
    <property type="component" value="Unassembled WGS sequence"/>
</dbReference>
<evidence type="ECO:0000313" key="2">
    <source>
        <dbReference type="EMBL" id="OGZ64011.1"/>
    </source>
</evidence>
<gene>
    <name evidence="2" type="ORF">A2812_00715</name>
</gene>
<accession>A0A1G2HP63</accession>
<feature type="transmembrane region" description="Helical" evidence="1">
    <location>
        <begin position="61"/>
        <end position="79"/>
    </location>
</feature>
<keyword evidence="1" id="KW-0472">Membrane</keyword>
<organism evidence="2 3">
    <name type="scientific">Candidatus Staskawiczbacteria bacterium RIFCSPHIGHO2_01_FULL_36_16</name>
    <dbReference type="NCBI Taxonomy" id="1802200"/>
    <lineage>
        <taxon>Bacteria</taxon>
        <taxon>Candidatus Staskawicziibacteriota</taxon>
    </lineage>
</organism>
<reference evidence="2 3" key="1">
    <citation type="journal article" date="2016" name="Nat. Commun.">
        <title>Thousands of microbial genomes shed light on interconnected biogeochemical processes in an aquifer system.</title>
        <authorList>
            <person name="Anantharaman K."/>
            <person name="Brown C.T."/>
            <person name="Hug L.A."/>
            <person name="Sharon I."/>
            <person name="Castelle C.J."/>
            <person name="Probst A.J."/>
            <person name="Thomas B.C."/>
            <person name="Singh A."/>
            <person name="Wilkins M.J."/>
            <person name="Karaoz U."/>
            <person name="Brodie E.L."/>
            <person name="Williams K.H."/>
            <person name="Hubbard S.S."/>
            <person name="Banfield J.F."/>
        </authorList>
    </citation>
    <scope>NUCLEOTIDE SEQUENCE [LARGE SCALE GENOMIC DNA]</scope>
</reference>
<dbReference type="EMBL" id="MHOM01000027">
    <property type="protein sequence ID" value="OGZ64011.1"/>
    <property type="molecule type" value="Genomic_DNA"/>
</dbReference>
<keyword evidence="1" id="KW-0812">Transmembrane</keyword>
<comment type="caution">
    <text evidence="2">The sequence shown here is derived from an EMBL/GenBank/DDBJ whole genome shotgun (WGS) entry which is preliminary data.</text>
</comment>
<keyword evidence="1" id="KW-1133">Transmembrane helix</keyword>
<sequence>MKVQITGNKYINALLLLMIFSAAIHMLILIFIAIKTSNLYFLNYFNILSISYFIPNFSNSFWGNIISFVFAAVLYFIILKINKLKSEQ</sequence>
<feature type="transmembrane region" description="Helical" evidence="1">
    <location>
        <begin position="12"/>
        <end position="34"/>
    </location>
</feature>